<keyword evidence="3" id="KW-0547">Nucleotide-binding</keyword>
<dbReference type="SUPFAM" id="SSF52540">
    <property type="entry name" value="P-loop containing nucleoside triphosphate hydrolases"/>
    <property type="match status" value="1"/>
</dbReference>
<comment type="catalytic activity">
    <reaction evidence="6">
        <text>dCMP + ATP = dCDP + ADP</text>
        <dbReference type="Rhea" id="RHEA:25094"/>
        <dbReference type="ChEBI" id="CHEBI:30616"/>
        <dbReference type="ChEBI" id="CHEBI:57566"/>
        <dbReference type="ChEBI" id="CHEBI:58593"/>
        <dbReference type="ChEBI" id="CHEBI:456216"/>
        <dbReference type="EC" id="2.7.4.25"/>
    </reaction>
</comment>
<dbReference type="GO" id="GO:0036430">
    <property type="term" value="F:CMP kinase activity"/>
    <property type="evidence" value="ECO:0007669"/>
    <property type="project" value="RHEA"/>
</dbReference>
<dbReference type="Pfam" id="PF02224">
    <property type="entry name" value="Cytidylate_kin"/>
    <property type="match status" value="1"/>
</dbReference>
<reference evidence="9" key="1">
    <citation type="submission" date="2019-08" db="EMBL/GenBank/DDBJ databases">
        <authorList>
            <person name="Kucharzyk K."/>
            <person name="Murdoch R.W."/>
            <person name="Higgins S."/>
            <person name="Loffler F."/>
        </authorList>
    </citation>
    <scope>NUCLEOTIDE SEQUENCE</scope>
</reference>
<evidence type="ECO:0000256" key="1">
    <source>
        <dbReference type="ARBA" id="ARBA00012906"/>
    </source>
</evidence>
<keyword evidence="2 9" id="KW-0808">Transferase</keyword>
<sequence length="130" mass="14977">MGASTVSMHPCVRQKLAELQREVGRNYDVVMDGRDITTNVLPHTKHKFYVTASAEVRAERRLRELRARGDTTETYEHVLDEIRARDHQDSTRPYMPLRKTEDAMLVDTSELNIEQALELVLDAINKKEAL</sequence>
<dbReference type="EMBL" id="VSSQ01041728">
    <property type="protein sequence ID" value="MPM95207.1"/>
    <property type="molecule type" value="Genomic_DNA"/>
</dbReference>
<accession>A0A645E0L9</accession>
<gene>
    <name evidence="9" type="primary">cmk_62</name>
    <name evidence="9" type="ORF">SDC9_142360</name>
</gene>
<evidence type="ECO:0000256" key="3">
    <source>
        <dbReference type="ARBA" id="ARBA00022741"/>
    </source>
</evidence>
<dbReference type="Gene3D" id="3.40.50.300">
    <property type="entry name" value="P-loop containing nucleotide triphosphate hydrolases"/>
    <property type="match status" value="1"/>
</dbReference>
<evidence type="ECO:0000256" key="5">
    <source>
        <dbReference type="ARBA" id="ARBA00022840"/>
    </source>
</evidence>
<feature type="domain" description="Cytidylate kinase" evidence="8">
    <location>
        <begin position="3"/>
        <end position="125"/>
    </location>
</feature>
<evidence type="ECO:0000256" key="4">
    <source>
        <dbReference type="ARBA" id="ARBA00022777"/>
    </source>
</evidence>
<dbReference type="GO" id="GO:0005524">
    <property type="term" value="F:ATP binding"/>
    <property type="evidence" value="ECO:0007669"/>
    <property type="project" value="UniProtKB-KW"/>
</dbReference>
<proteinExistence type="predicted"/>
<dbReference type="AlphaFoldDB" id="A0A645E0L9"/>
<evidence type="ECO:0000259" key="8">
    <source>
        <dbReference type="Pfam" id="PF02224"/>
    </source>
</evidence>
<keyword evidence="5" id="KW-0067">ATP-binding</keyword>
<evidence type="ECO:0000256" key="6">
    <source>
        <dbReference type="ARBA" id="ARBA00047615"/>
    </source>
</evidence>
<dbReference type="GO" id="GO:0036431">
    <property type="term" value="F:dCMP kinase activity"/>
    <property type="evidence" value="ECO:0007669"/>
    <property type="project" value="InterPro"/>
</dbReference>
<comment type="catalytic activity">
    <reaction evidence="7">
        <text>CMP + ATP = CDP + ADP</text>
        <dbReference type="Rhea" id="RHEA:11600"/>
        <dbReference type="ChEBI" id="CHEBI:30616"/>
        <dbReference type="ChEBI" id="CHEBI:58069"/>
        <dbReference type="ChEBI" id="CHEBI:60377"/>
        <dbReference type="ChEBI" id="CHEBI:456216"/>
        <dbReference type="EC" id="2.7.4.25"/>
    </reaction>
</comment>
<protein>
    <recommendedName>
        <fullName evidence="1">(d)CMP kinase</fullName>
        <ecNumber evidence="1">2.7.4.25</ecNumber>
    </recommendedName>
</protein>
<comment type="caution">
    <text evidence="9">The sequence shown here is derived from an EMBL/GenBank/DDBJ whole genome shotgun (WGS) entry which is preliminary data.</text>
</comment>
<dbReference type="InterPro" id="IPR027417">
    <property type="entry name" value="P-loop_NTPase"/>
</dbReference>
<evidence type="ECO:0000256" key="7">
    <source>
        <dbReference type="ARBA" id="ARBA00048478"/>
    </source>
</evidence>
<organism evidence="9">
    <name type="scientific">bioreactor metagenome</name>
    <dbReference type="NCBI Taxonomy" id="1076179"/>
    <lineage>
        <taxon>unclassified sequences</taxon>
        <taxon>metagenomes</taxon>
        <taxon>ecological metagenomes</taxon>
    </lineage>
</organism>
<evidence type="ECO:0000313" key="9">
    <source>
        <dbReference type="EMBL" id="MPM95207.1"/>
    </source>
</evidence>
<name>A0A645E0L9_9ZZZZ</name>
<keyword evidence="4 9" id="KW-0418">Kinase</keyword>
<dbReference type="CDD" id="cd02020">
    <property type="entry name" value="CMPK"/>
    <property type="match status" value="1"/>
</dbReference>
<dbReference type="EC" id="2.7.4.25" evidence="1"/>
<dbReference type="InterPro" id="IPR011994">
    <property type="entry name" value="Cytidylate_kinase_dom"/>
</dbReference>
<evidence type="ECO:0000256" key="2">
    <source>
        <dbReference type="ARBA" id="ARBA00022679"/>
    </source>
</evidence>